<proteinExistence type="predicted"/>
<dbReference type="EMBL" id="CP043839">
    <property type="protein sequence ID" value="WOF13446.1"/>
    <property type="molecule type" value="Genomic_DNA"/>
</dbReference>
<reference evidence="1 3" key="2">
    <citation type="submission" date="2020-03" db="EMBL/GenBank/DDBJ databases">
        <title>Genomic Encyclopedia of Type Strains, Phase IV (KMG-IV): sequencing the most valuable type-strain genomes for metagenomic binning, comparative biology and taxonomic classification.</title>
        <authorList>
            <person name="Goeker M."/>
        </authorList>
    </citation>
    <scope>NUCLEOTIDE SEQUENCE [LARGE SCALE GENOMIC DNA]</scope>
    <source>
        <strain evidence="1 3">DSM 105722</strain>
    </source>
</reference>
<dbReference type="AlphaFoldDB" id="A0A7X6BIB4"/>
<dbReference type="RefSeq" id="WP_147344435.1">
    <property type="nucleotide sequence ID" value="NZ_BMPA01000004.1"/>
</dbReference>
<reference evidence="2 4" key="1">
    <citation type="submission" date="2019-09" db="EMBL/GenBank/DDBJ databases">
        <title>Butyricimonas paravirosa DSM 105722 (=214-4 = JCM 18677 = CCUG 65563).</title>
        <authorList>
            <person name="Le Roy T."/>
            <person name="Cani P.D."/>
        </authorList>
    </citation>
    <scope>NUCLEOTIDE SEQUENCE [LARGE SCALE GENOMIC DNA]</scope>
    <source>
        <strain evidence="2 4">DSM 105722</strain>
    </source>
</reference>
<dbReference type="EMBL" id="JAATLI010000004">
    <property type="protein sequence ID" value="NJC17745.1"/>
    <property type="molecule type" value="Genomic_DNA"/>
</dbReference>
<accession>A0A7X6BIB4</accession>
<sequence length="141" mass="15725">MVVQQVVKIEYSLLQWINRGRAGDVFVEVEFLPGKDWQPFPFTPGTGQLTEKAARSEAGVSYKTEVKCNVTMDNPSMLSGFSTLEHADVVIRVMYNSGEWKVIGIPGNPVKTSAELEVAKSGLFKVSFQCDSIYRTRFLKA</sequence>
<evidence type="ECO:0000313" key="3">
    <source>
        <dbReference type="Proteomes" id="UP000576368"/>
    </source>
</evidence>
<gene>
    <name evidence="2" type="ORF">F1644_14755</name>
    <name evidence="1" type="ORF">GGR15_001360</name>
</gene>
<evidence type="ECO:0008006" key="5">
    <source>
        <dbReference type="Google" id="ProtNLM"/>
    </source>
</evidence>
<dbReference type="GeneID" id="86892577"/>
<name>A0A7X6BIB4_9BACT</name>
<dbReference type="Proteomes" id="UP000576368">
    <property type="component" value="Unassembled WGS sequence"/>
</dbReference>
<evidence type="ECO:0000313" key="2">
    <source>
        <dbReference type="EMBL" id="WOF13446.1"/>
    </source>
</evidence>
<dbReference type="Proteomes" id="UP001302374">
    <property type="component" value="Chromosome"/>
</dbReference>
<organism evidence="1 3">
    <name type="scientific">Butyricimonas paravirosa</name>
    <dbReference type="NCBI Taxonomy" id="1472417"/>
    <lineage>
        <taxon>Bacteria</taxon>
        <taxon>Pseudomonadati</taxon>
        <taxon>Bacteroidota</taxon>
        <taxon>Bacteroidia</taxon>
        <taxon>Bacteroidales</taxon>
        <taxon>Odoribacteraceae</taxon>
        <taxon>Butyricimonas</taxon>
    </lineage>
</organism>
<protein>
    <recommendedName>
        <fullName evidence="5">Phage tail protein</fullName>
    </recommendedName>
</protein>
<evidence type="ECO:0000313" key="1">
    <source>
        <dbReference type="EMBL" id="NJC17745.1"/>
    </source>
</evidence>
<evidence type="ECO:0000313" key="4">
    <source>
        <dbReference type="Proteomes" id="UP001302374"/>
    </source>
</evidence>
<keyword evidence="4" id="KW-1185">Reference proteome</keyword>